<dbReference type="Proteomes" id="UP000608662">
    <property type="component" value="Unassembled WGS sequence"/>
</dbReference>
<feature type="transmembrane region" description="Helical" evidence="6">
    <location>
        <begin position="204"/>
        <end position="223"/>
    </location>
</feature>
<protein>
    <submittedName>
        <fullName evidence="8">MFS transporter</fullName>
    </submittedName>
</protein>
<feature type="transmembrane region" description="Helical" evidence="6">
    <location>
        <begin position="291"/>
        <end position="317"/>
    </location>
</feature>
<dbReference type="GO" id="GO:0022857">
    <property type="term" value="F:transmembrane transporter activity"/>
    <property type="evidence" value="ECO:0007669"/>
    <property type="project" value="InterPro"/>
</dbReference>
<gene>
    <name evidence="8" type="ORF">GOC74_15575</name>
</gene>
<evidence type="ECO:0000256" key="6">
    <source>
        <dbReference type="SAM" id="Phobius"/>
    </source>
</evidence>
<name>A0A847UJQ4_9EURY</name>
<proteinExistence type="predicted"/>
<feature type="domain" description="Major facilitator superfamily (MFS) profile" evidence="7">
    <location>
        <begin position="6"/>
        <end position="385"/>
    </location>
</feature>
<accession>A0A847UJQ4</accession>
<comment type="subcellular location">
    <subcellularLocation>
        <location evidence="1">Cell membrane</location>
        <topology evidence="1">Multi-pass membrane protein</topology>
    </subcellularLocation>
</comment>
<dbReference type="InterPro" id="IPR036259">
    <property type="entry name" value="MFS_trans_sf"/>
</dbReference>
<dbReference type="InterPro" id="IPR050189">
    <property type="entry name" value="MFS_Efflux_Transporters"/>
</dbReference>
<keyword evidence="4 6" id="KW-1133">Transmembrane helix</keyword>
<keyword evidence="5 6" id="KW-0472">Membrane</keyword>
<dbReference type="PANTHER" id="PTHR43124">
    <property type="entry name" value="PURINE EFFLUX PUMP PBUE"/>
    <property type="match status" value="1"/>
</dbReference>
<evidence type="ECO:0000256" key="4">
    <source>
        <dbReference type="ARBA" id="ARBA00022989"/>
    </source>
</evidence>
<sequence>MSRRTVFGSLLGLVFLVNLARVVFAPLLEPLGGALDANDAALGTIATLAWLGSALPRIPTGYLLTRISRSAVILASSGILAVAAVATSLANSVPAVMVGAFLMGLASGSYFIAGNPLASELFPDRVGSTLGIHGTASQFAAVSAPAIVGVAIGFGDWRTVFRAIAVAAVVSGIAFALTARRTEMPDAGDEDTAFLGAARHQWRIILAGVAVIGVTGLVWNGLFNFYVKYFLAKGLTGSQANQLLTIAFGAGVPAFFVSGRLADRLPVLPYILSIIGGFLLSVYATTLLSSYLGLAVLSAVLGYVIHSLFPAVDTYLLGSLPDHHRGSAYAVYSGTMMIIQASGSTIVGSLSSAGYSFGTIFTWLVAVLAAVLLGLMGLYVDGQLPTGARA</sequence>
<dbReference type="PROSITE" id="PS50850">
    <property type="entry name" value="MFS"/>
    <property type="match status" value="1"/>
</dbReference>
<dbReference type="PANTHER" id="PTHR43124:SF3">
    <property type="entry name" value="CHLORAMPHENICOL EFFLUX PUMP RV0191"/>
    <property type="match status" value="1"/>
</dbReference>
<feature type="transmembrane region" description="Helical" evidence="6">
    <location>
        <begin position="267"/>
        <end position="285"/>
    </location>
</feature>
<comment type="caution">
    <text evidence="8">The sequence shown here is derived from an EMBL/GenBank/DDBJ whole genome shotgun (WGS) entry which is preliminary data.</text>
</comment>
<dbReference type="GO" id="GO:0005886">
    <property type="term" value="C:plasma membrane"/>
    <property type="evidence" value="ECO:0007669"/>
    <property type="project" value="UniProtKB-SubCell"/>
</dbReference>
<evidence type="ECO:0000256" key="2">
    <source>
        <dbReference type="ARBA" id="ARBA00022475"/>
    </source>
</evidence>
<evidence type="ECO:0000256" key="3">
    <source>
        <dbReference type="ARBA" id="ARBA00022692"/>
    </source>
</evidence>
<dbReference type="EMBL" id="WOYG01000001">
    <property type="protein sequence ID" value="NLV11348.1"/>
    <property type="molecule type" value="Genomic_DNA"/>
</dbReference>
<feature type="transmembrane region" description="Helical" evidence="6">
    <location>
        <begin position="329"/>
        <end position="348"/>
    </location>
</feature>
<evidence type="ECO:0000259" key="7">
    <source>
        <dbReference type="PROSITE" id="PS50850"/>
    </source>
</evidence>
<feature type="transmembrane region" description="Helical" evidence="6">
    <location>
        <begin position="40"/>
        <end position="58"/>
    </location>
</feature>
<keyword evidence="2" id="KW-1003">Cell membrane</keyword>
<evidence type="ECO:0000313" key="8">
    <source>
        <dbReference type="EMBL" id="NLV11348.1"/>
    </source>
</evidence>
<dbReference type="Gene3D" id="1.20.1250.20">
    <property type="entry name" value="MFS general substrate transporter like domains"/>
    <property type="match status" value="2"/>
</dbReference>
<feature type="transmembrane region" description="Helical" evidence="6">
    <location>
        <begin position="70"/>
        <end position="90"/>
    </location>
</feature>
<dbReference type="SUPFAM" id="SSF103473">
    <property type="entry name" value="MFS general substrate transporter"/>
    <property type="match status" value="1"/>
</dbReference>
<evidence type="ECO:0000313" key="9">
    <source>
        <dbReference type="Proteomes" id="UP000608662"/>
    </source>
</evidence>
<dbReference type="InterPro" id="IPR011701">
    <property type="entry name" value="MFS"/>
</dbReference>
<dbReference type="AlphaFoldDB" id="A0A847UJQ4"/>
<feature type="transmembrane region" description="Helical" evidence="6">
    <location>
        <begin position="243"/>
        <end position="262"/>
    </location>
</feature>
<evidence type="ECO:0000256" key="1">
    <source>
        <dbReference type="ARBA" id="ARBA00004651"/>
    </source>
</evidence>
<dbReference type="Pfam" id="PF07690">
    <property type="entry name" value="MFS_1"/>
    <property type="match status" value="1"/>
</dbReference>
<feature type="transmembrane region" description="Helical" evidence="6">
    <location>
        <begin position="360"/>
        <end position="380"/>
    </location>
</feature>
<keyword evidence="3 6" id="KW-0812">Transmembrane</keyword>
<organism evidence="8 9">
    <name type="scientific">Halomicrobium mukohataei</name>
    <dbReference type="NCBI Taxonomy" id="57705"/>
    <lineage>
        <taxon>Archaea</taxon>
        <taxon>Methanobacteriati</taxon>
        <taxon>Methanobacteriota</taxon>
        <taxon>Stenosarchaea group</taxon>
        <taxon>Halobacteria</taxon>
        <taxon>Halobacteriales</taxon>
        <taxon>Haloarculaceae</taxon>
        <taxon>Halomicrobium</taxon>
    </lineage>
</organism>
<feature type="transmembrane region" description="Helical" evidence="6">
    <location>
        <begin position="160"/>
        <end position="179"/>
    </location>
</feature>
<evidence type="ECO:0000256" key="5">
    <source>
        <dbReference type="ARBA" id="ARBA00023136"/>
    </source>
</evidence>
<reference evidence="8" key="1">
    <citation type="submission" date="2019-12" db="EMBL/GenBank/DDBJ databases">
        <title>Whole-genome sequence of Halomicrobium mukohataei pws1.</title>
        <authorList>
            <person name="Verma D.K."/>
            <person name="Gopal K."/>
            <person name="Prasad E.S."/>
        </authorList>
    </citation>
    <scope>NUCLEOTIDE SEQUENCE</scope>
    <source>
        <strain evidence="8">Pws1</strain>
    </source>
</reference>
<dbReference type="InterPro" id="IPR020846">
    <property type="entry name" value="MFS_dom"/>
</dbReference>
<feature type="transmembrane region" description="Helical" evidence="6">
    <location>
        <begin position="130"/>
        <end position="154"/>
    </location>
</feature>